<feature type="compositionally biased region" description="Polar residues" evidence="1">
    <location>
        <begin position="138"/>
        <end position="153"/>
    </location>
</feature>
<gene>
    <name evidence="2" type="ORF">B0T22DRAFT_535931</name>
</gene>
<dbReference type="EMBL" id="JAULSO010000002">
    <property type="protein sequence ID" value="KAK3688849.1"/>
    <property type="molecule type" value="Genomic_DNA"/>
</dbReference>
<evidence type="ECO:0000256" key="1">
    <source>
        <dbReference type="SAM" id="MobiDB-lite"/>
    </source>
</evidence>
<feature type="compositionally biased region" description="Basic and acidic residues" evidence="1">
    <location>
        <begin position="88"/>
        <end position="99"/>
    </location>
</feature>
<dbReference type="Proteomes" id="UP001270362">
    <property type="component" value="Unassembled WGS sequence"/>
</dbReference>
<accession>A0AAE1CCT3</accession>
<evidence type="ECO:0000313" key="3">
    <source>
        <dbReference type="Proteomes" id="UP001270362"/>
    </source>
</evidence>
<sequence length="222" mass="22934">MAGSDSDSDKETRSSPGSQAEASGGATYSGQQQTNSQENDTDEEWPQPKGKEETISEMAASDDESDETGGATIPTPDLTSPSNQPMNQEKDPESEKGSGLEEIQDAAHATPSPTQPSKKPATEEVEGKGASQMDESQDTAQQEAKIPSTSASHQMAVPGYPGEASLMDHAAEDGHAAEGGLVVNAAGAGIRGQTATAKQGHMAIAGRMAKDSNHPAEDEGKR</sequence>
<reference evidence="2" key="1">
    <citation type="journal article" date="2023" name="Mol. Phylogenet. Evol.">
        <title>Genome-scale phylogeny and comparative genomics of the fungal order Sordariales.</title>
        <authorList>
            <person name="Hensen N."/>
            <person name="Bonometti L."/>
            <person name="Westerberg I."/>
            <person name="Brannstrom I.O."/>
            <person name="Guillou S."/>
            <person name="Cros-Aarteil S."/>
            <person name="Calhoun S."/>
            <person name="Haridas S."/>
            <person name="Kuo A."/>
            <person name="Mondo S."/>
            <person name="Pangilinan J."/>
            <person name="Riley R."/>
            <person name="LaButti K."/>
            <person name="Andreopoulos B."/>
            <person name="Lipzen A."/>
            <person name="Chen C."/>
            <person name="Yan M."/>
            <person name="Daum C."/>
            <person name="Ng V."/>
            <person name="Clum A."/>
            <person name="Steindorff A."/>
            <person name="Ohm R.A."/>
            <person name="Martin F."/>
            <person name="Silar P."/>
            <person name="Natvig D.O."/>
            <person name="Lalanne C."/>
            <person name="Gautier V."/>
            <person name="Ament-Velasquez S.L."/>
            <person name="Kruys A."/>
            <person name="Hutchinson M.I."/>
            <person name="Powell A.J."/>
            <person name="Barry K."/>
            <person name="Miller A.N."/>
            <person name="Grigoriev I.V."/>
            <person name="Debuchy R."/>
            <person name="Gladieux P."/>
            <person name="Hiltunen Thoren M."/>
            <person name="Johannesson H."/>
        </authorList>
    </citation>
    <scope>NUCLEOTIDE SEQUENCE</scope>
    <source>
        <strain evidence="2">CBS 314.62</strain>
    </source>
</reference>
<protein>
    <submittedName>
        <fullName evidence="2">Uncharacterized protein</fullName>
    </submittedName>
</protein>
<feature type="compositionally biased region" description="Polar residues" evidence="1">
    <location>
        <begin position="77"/>
        <end position="87"/>
    </location>
</feature>
<dbReference type="AlphaFoldDB" id="A0AAE1CCT3"/>
<feature type="region of interest" description="Disordered" evidence="1">
    <location>
        <begin position="1"/>
        <end position="166"/>
    </location>
</feature>
<feature type="compositionally biased region" description="Polar residues" evidence="1">
    <location>
        <begin position="14"/>
        <end position="38"/>
    </location>
</feature>
<comment type="caution">
    <text evidence="2">The sequence shown here is derived from an EMBL/GenBank/DDBJ whole genome shotgun (WGS) entry which is preliminary data.</text>
</comment>
<keyword evidence="3" id="KW-1185">Reference proteome</keyword>
<evidence type="ECO:0000313" key="2">
    <source>
        <dbReference type="EMBL" id="KAK3688849.1"/>
    </source>
</evidence>
<reference evidence="2" key="2">
    <citation type="submission" date="2023-06" db="EMBL/GenBank/DDBJ databases">
        <authorList>
            <consortium name="Lawrence Berkeley National Laboratory"/>
            <person name="Haridas S."/>
            <person name="Hensen N."/>
            <person name="Bonometti L."/>
            <person name="Westerberg I."/>
            <person name="Brannstrom I.O."/>
            <person name="Guillou S."/>
            <person name="Cros-Aarteil S."/>
            <person name="Calhoun S."/>
            <person name="Kuo A."/>
            <person name="Mondo S."/>
            <person name="Pangilinan J."/>
            <person name="Riley R."/>
            <person name="Labutti K."/>
            <person name="Andreopoulos B."/>
            <person name="Lipzen A."/>
            <person name="Chen C."/>
            <person name="Yanf M."/>
            <person name="Daum C."/>
            <person name="Ng V."/>
            <person name="Clum A."/>
            <person name="Steindorff A."/>
            <person name="Ohm R."/>
            <person name="Martin F."/>
            <person name="Silar P."/>
            <person name="Natvig D."/>
            <person name="Lalanne C."/>
            <person name="Gautier V."/>
            <person name="Ament-Velasquez S.L."/>
            <person name="Kruys A."/>
            <person name="Hutchinson M.I."/>
            <person name="Powell A.J."/>
            <person name="Barry K."/>
            <person name="Miller A.N."/>
            <person name="Grigoriev I.V."/>
            <person name="Debuchy R."/>
            <person name="Gladieux P."/>
            <person name="Thoren M.H."/>
            <person name="Johannesson H."/>
        </authorList>
    </citation>
    <scope>NUCLEOTIDE SEQUENCE</scope>
    <source>
        <strain evidence="2">CBS 314.62</strain>
    </source>
</reference>
<proteinExistence type="predicted"/>
<name>A0AAE1CCT3_9PEZI</name>
<organism evidence="2 3">
    <name type="scientific">Podospora appendiculata</name>
    <dbReference type="NCBI Taxonomy" id="314037"/>
    <lineage>
        <taxon>Eukaryota</taxon>
        <taxon>Fungi</taxon>
        <taxon>Dikarya</taxon>
        <taxon>Ascomycota</taxon>
        <taxon>Pezizomycotina</taxon>
        <taxon>Sordariomycetes</taxon>
        <taxon>Sordariomycetidae</taxon>
        <taxon>Sordariales</taxon>
        <taxon>Podosporaceae</taxon>
        <taxon>Podospora</taxon>
    </lineage>
</organism>